<dbReference type="PROSITE" id="PS51819">
    <property type="entry name" value="VOC"/>
    <property type="match status" value="1"/>
</dbReference>
<dbReference type="EMBL" id="QXMN01000025">
    <property type="protein sequence ID" value="RIX77385.1"/>
    <property type="molecule type" value="Genomic_DNA"/>
</dbReference>
<organism evidence="2 3">
    <name type="scientific">Acidovorax cavernicola</name>
    <dbReference type="NCBI Taxonomy" id="1675792"/>
    <lineage>
        <taxon>Bacteria</taxon>
        <taxon>Pseudomonadati</taxon>
        <taxon>Pseudomonadota</taxon>
        <taxon>Betaproteobacteria</taxon>
        <taxon>Burkholderiales</taxon>
        <taxon>Comamonadaceae</taxon>
        <taxon>Acidovorax</taxon>
    </lineage>
</organism>
<evidence type="ECO:0000259" key="1">
    <source>
        <dbReference type="PROSITE" id="PS51819"/>
    </source>
</evidence>
<name>A0A9X8GUJ2_9BURK</name>
<feature type="domain" description="VOC" evidence="1">
    <location>
        <begin position="8"/>
        <end position="133"/>
    </location>
</feature>
<dbReference type="PANTHER" id="PTHR34109:SF1">
    <property type="entry name" value="VOC DOMAIN-CONTAINING PROTEIN"/>
    <property type="match status" value="1"/>
</dbReference>
<evidence type="ECO:0000313" key="2">
    <source>
        <dbReference type="EMBL" id="RIX77385.1"/>
    </source>
</evidence>
<dbReference type="Pfam" id="PF00903">
    <property type="entry name" value="Glyoxalase"/>
    <property type="match status" value="1"/>
</dbReference>
<proteinExistence type="predicted"/>
<dbReference type="AlphaFoldDB" id="A0A9X8GUJ2"/>
<protein>
    <submittedName>
        <fullName evidence="2">VOC family protein</fullName>
    </submittedName>
</protein>
<dbReference type="CDD" id="cd07246">
    <property type="entry name" value="VOC_like"/>
    <property type="match status" value="1"/>
</dbReference>
<sequence>MRTFLPVPAQCLAPYLIVADAPGAIDFYRRVFGAEELFRLTEPSGKVGHAELRIGDAKLLLADEYPDFGALGPARVGGTPVSIHLYVSDVDATLARAEEAGATVMRAAKDEFFGDRSGMLLDPFGHRWQVASRIEEVSPQEMQRRWNTAMQG</sequence>
<dbReference type="OrthoDB" id="9795306at2"/>
<dbReference type="SUPFAM" id="SSF54593">
    <property type="entry name" value="Glyoxalase/Bleomycin resistance protein/Dihydroxybiphenyl dioxygenase"/>
    <property type="match status" value="1"/>
</dbReference>
<dbReference type="InterPro" id="IPR004360">
    <property type="entry name" value="Glyas_Fos-R_dOase_dom"/>
</dbReference>
<comment type="caution">
    <text evidence="2">The sequence shown here is derived from an EMBL/GenBank/DDBJ whole genome shotgun (WGS) entry which is preliminary data.</text>
</comment>
<dbReference type="PANTHER" id="PTHR34109">
    <property type="entry name" value="BNAUNNG04460D PROTEIN-RELATED"/>
    <property type="match status" value="1"/>
</dbReference>
<dbReference type="Gene3D" id="3.30.720.120">
    <property type="match status" value="1"/>
</dbReference>
<keyword evidence="3" id="KW-1185">Reference proteome</keyword>
<dbReference type="InterPro" id="IPR029068">
    <property type="entry name" value="Glyas_Bleomycin-R_OHBP_Dase"/>
</dbReference>
<dbReference type="Gene3D" id="3.30.720.110">
    <property type="match status" value="1"/>
</dbReference>
<accession>A0A9X8GUJ2</accession>
<dbReference type="RefSeq" id="WP_119555882.1">
    <property type="nucleotide sequence ID" value="NZ_QXMN01000025.1"/>
</dbReference>
<dbReference type="Proteomes" id="UP000265619">
    <property type="component" value="Unassembled WGS sequence"/>
</dbReference>
<reference evidence="2 3" key="1">
    <citation type="submission" date="2018-09" db="EMBL/GenBank/DDBJ databases">
        <title>Acidovorax cavernicola nov. sp. isolated from Gruta de las Maravillas (Aracena, Spain).</title>
        <authorList>
            <person name="Jurado V."/>
            <person name="Gutierrez-Patricio S."/>
            <person name="Gonzalez-Pimentel J.L."/>
            <person name="Miller A.Z."/>
            <person name="Laiz L."/>
            <person name="Saiz-Jimenez C."/>
        </authorList>
    </citation>
    <scope>NUCLEOTIDE SEQUENCE [LARGE SCALE GENOMIC DNA]</scope>
    <source>
        <strain evidence="2 3">1011MAR4D40.2</strain>
    </source>
</reference>
<evidence type="ECO:0000313" key="3">
    <source>
        <dbReference type="Proteomes" id="UP000265619"/>
    </source>
</evidence>
<gene>
    <name evidence="2" type="ORF">D3H34_19425</name>
</gene>
<dbReference type="InterPro" id="IPR037523">
    <property type="entry name" value="VOC_core"/>
</dbReference>